<dbReference type="STRING" id="318586.Pden_3590"/>
<dbReference type="EnsemblBacteria" id="ABL71658">
    <property type="protein sequence ID" value="ABL71658"/>
    <property type="gene ID" value="Pden_3590"/>
</dbReference>
<sequence length="83" mass="9114">MVTIRSPAPDSTRLHDLRRLCTFAPPGSPLPRRLASCTFMQSHVISCNGVTIQFLASHRRCQRFKSVIAHHDSKGAKAGSTTP</sequence>
<dbReference type="HOGENOM" id="CLU_2539508_0_0_5"/>
<name>A1B814_PARDP</name>
<dbReference type="KEGG" id="pde:Pden_3590"/>
<gene>
    <name evidence="1" type="ordered locus">Pden_3590</name>
</gene>
<keyword evidence="2" id="KW-1185">Reference proteome</keyword>
<proteinExistence type="predicted"/>
<dbReference type="Proteomes" id="UP000000361">
    <property type="component" value="Chromosome 2"/>
</dbReference>
<evidence type="ECO:0000313" key="1">
    <source>
        <dbReference type="EMBL" id="ABL71658.1"/>
    </source>
</evidence>
<organism evidence="1 2">
    <name type="scientific">Paracoccus denitrificans (strain Pd 1222)</name>
    <dbReference type="NCBI Taxonomy" id="318586"/>
    <lineage>
        <taxon>Bacteria</taxon>
        <taxon>Pseudomonadati</taxon>
        <taxon>Pseudomonadota</taxon>
        <taxon>Alphaproteobacteria</taxon>
        <taxon>Rhodobacterales</taxon>
        <taxon>Paracoccaceae</taxon>
        <taxon>Paracoccus</taxon>
    </lineage>
</organism>
<dbReference type="EMBL" id="CP000490">
    <property type="protein sequence ID" value="ABL71658.1"/>
    <property type="molecule type" value="Genomic_DNA"/>
</dbReference>
<dbReference type="AlphaFoldDB" id="A1B814"/>
<evidence type="ECO:0000313" key="2">
    <source>
        <dbReference type="Proteomes" id="UP000000361"/>
    </source>
</evidence>
<accession>A1B814</accession>
<protein>
    <submittedName>
        <fullName evidence="1">Uncharacterized protein</fullName>
    </submittedName>
</protein>
<reference evidence="2" key="1">
    <citation type="submission" date="2006-12" db="EMBL/GenBank/DDBJ databases">
        <title>Complete sequence of chromosome 2 of Paracoccus denitrificans PD1222.</title>
        <authorList>
            <person name="Copeland A."/>
            <person name="Lucas S."/>
            <person name="Lapidus A."/>
            <person name="Barry K."/>
            <person name="Detter J.C."/>
            <person name="Glavina del Rio T."/>
            <person name="Hammon N."/>
            <person name="Israni S."/>
            <person name="Dalin E."/>
            <person name="Tice H."/>
            <person name="Pitluck S."/>
            <person name="Munk A.C."/>
            <person name="Brettin T."/>
            <person name="Bruce D."/>
            <person name="Han C."/>
            <person name="Tapia R."/>
            <person name="Gilna P."/>
            <person name="Schmutz J."/>
            <person name="Larimer F."/>
            <person name="Land M."/>
            <person name="Hauser L."/>
            <person name="Kyrpides N."/>
            <person name="Lykidis A."/>
            <person name="Spiro S."/>
            <person name="Richardson D.J."/>
            <person name="Moir J.W.B."/>
            <person name="Ferguson S.J."/>
            <person name="van Spanning R.J.M."/>
            <person name="Richardson P."/>
        </authorList>
    </citation>
    <scope>NUCLEOTIDE SEQUENCE [LARGE SCALE GENOMIC DNA]</scope>
    <source>
        <strain evidence="2">Pd 1222</strain>
    </source>
</reference>